<proteinExistence type="predicted"/>
<organism evidence="2 3">
    <name type="scientific">Potamilus streckersoni</name>
    <dbReference type="NCBI Taxonomy" id="2493646"/>
    <lineage>
        <taxon>Eukaryota</taxon>
        <taxon>Metazoa</taxon>
        <taxon>Spiralia</taxon>
        <taxon>Lophotrochozoa</taxon>
        <taxon>Mollusca</taxon>
        <taxon>Bivalvia</taxon>
        <taxon>Autobranchia</taxon>
        <taxon>Heteroconchia</taxon>
        <taxon>Palaeoheterodonta</taxon>
        <taxon>Unionida</taxon>
        <taxon>Unionoidea</taxon>
        <taxon>Unionidae</taxon>
        <taxon>Ambleminae</taxon>
        <taxon>Lampsilini</taxon>
        <taxon>Potamilus</taxon>
    </lineage>
</organism>
<protein>
    <submittedName>
        <fullName evidence="2">Uncharacterized protein</fullName>
    </submittedName>
</protein>
<name>A0AAE0T5G0_9BIVA</name>
<evidence type="ECO:0000313" key="2">
    <source>
        <dbReference type="EMBL" id="KAK3604167.1"/>
    </source>
</evidence>
<feature type="compositionally biased region" description="Polar residues" evidence="1">
    <location>
        <begin position="217"/>
        <end position="229"/>
    </location>
</feature>
<feature type="compositionally biased region" description="Low complexity" evidence="1">
    <location>
        <begin position="230"/>
        <end position="244"/>
    </location>
</feature>
<evidence type="ECO:0000313" key="3">
    <source>
        <dbReference type="Proteomes" id="UP001195483"/>
    </source>
</evidence>
<reference evidence="2" key="1">
    <citation type="journal article" date="2021" name="Genome Biol. Evol.">
        <title>A High-Quality Reference Genome for a Parasitic Bivalve with Doubly Uniparental Inheritance (Bivalvia: Unionida).</title>
        <authorList>
            <person name="Smith C.H."/>
        </authorList>
    </citation>
    <scope>NUCLEOTIDE SEQUENCE</scope>
    <source>
        <strain evidence="2">CHS0354</strain>
    </source>
</reference>
<reference evidence="2" key="2">
    <citation type="journal article" date="2021" name="Genome Biol. Evol.">
        <title>Developing a high-quality reference genome for a parasitic bivalve with doubly uniparental inheritance (Bivalvia: Unionida).</title>
        <authorList>
            <person name="Smith C.H."/>
        </authorList>
    </citation>
    <scope>NUCLEOTIDE SEQUENCE</scope>
    <source>
        <strain evidence="2">CHS0354</strain>
        <tissue evidence="2">Mantle</tissue>
    </source>
</reference>
<accession>A0AAE0T5G0</accession>
<comment type="caution">
    <text evidence="2">The sequence shown here is derived from an EMBL/GenBank/DDBJ whole genome shotgun (WGS) entry which is preliminary data.</text>
</comment>
<gene>
    <name evidence="2" type="ORF">CHS0354_001974</name>
</gene>
<keyword evidence="3" id="KW-1185">Reference proteome</keyword>
<reference evidence="2" key="3">
    <citation type="submission" date="2023-05" db="EMBL/GenBank/DDBJ databases">
        <authorList>
            <person name="Smith C.H."/>
        </authorList>
    </citation>
    <scope>NUCLEOTIDE SEQUENCE</scope>
    <source>
        <strain evidence="2">CHS0354</strain>
        <tissue evidence="2">Mantle</tissue>
    </source>
</reference>
<sequence>MSKNRLILNDKSEQEKFIELYPMCRLKFRTPTGKIPGIKYQYMILKRITEKPRERSTIRIPAFRGRIIFACMLLTRFGIPFRYKYEDVKNPGPVFGSQHADFSQIRSSGYGIFITEHPVTEELNRLFFLVRKIAIDKILNNNDRLTYRNNDRLTYKNYKEEMEAEAVAVEAVMRYVFGDELFKDAVSRLIKNQDETTRILADSSYFIRTRLTGALQQSETPGLNSVNPESSGKSAHSAAGGLRH</sequence>
<dbReference type="Proteomes" id="UP001195483">
    <property type="component" value="Unassembled WGS sequence"/>
</dbReference>
<evidence type="ECO:0000256" key="1">
    <source>
        <dbReference type="SAM" id="MobiDB-lite"/>
    </source>
</evidence>
<dbReference type="AlphaFoldDB" id="A0AAE0T5G0"/>
<feature type="region of interest" description="Disordered" evidence="1">
    <location>
        <begin position="217"/>
        <end position="244"/>
    </location>
</feature>
<dbReference type="EMBL" id="JAEAOA010000186">
    <property type="protein sequence ID" value="KAK3604167.1"/>
    <property type="molecule type" value="Genomic_DNA"/>
</dbReference>